<keyword evidence="3" id="KW-0210">Decarboxylase</keyword>
<evidence type="ECO:0000256" key="4">
    <source>
        <dbReference type="ARBA" id="ARBA00022898"/>
    </source>
</evidence>
<dbReference type="GO" id="GO:0006520">
    <property type="term" value="P:amino acid metabolic process"/>
    <property type="evidence" value="ECO:0007669"/>
    <property type="project" value="InterPro"/>
</dbReference>
<evidence type="ECO:0000256" key="1">
    <source>
        <dbReference type="ARBA" id="ARBA00001933"/>
    </source>
</evidence>
<reference evidence="9 10" key="1">
    <citation type="submission" date="2018-07" db="EMBL/GenBank/DDBJ databases">
        <title>Genome guided investigation of antibiotics producing actinomycetales strain isolated from a Macau mangrove ecosystem.</title>
        <authorList>
            <person name="Hu D."/>
        </authorList>
    </citation>
    <scope>NUCLEOTIDE SEQUENCE [LARGE SCALE GENOMIC DNA]</scope>
    <source>
        <strain evidence="9 10">2297</strain>
    </source>
</reference>
<keyword evidence="5 7" id="KW-0456">Lyase</keyword>
<keyword evidence="4 6" id="KW-0663">Pyridoxal phosphate</keyword>
<dbReference type="GO" id="GO:0005737">
    <property type="term" value="C:cytoplasm"/>
    <property type="evidence" value="ECO:0007669"/>
    <property type="project" value="TreeGrafter"/>
</dbReference>
<dbReference type="InterPro" id="IPR002129">
    <property type="entry name" value="PyrdxlP-dep_de-COase"/>
</dbReference>
<feature type="modified residue" description="N6-(pyridoxal phosphate)lysine" evidence="6">
    <location>
        <position position="316"/>
    </location>
</feature>
<dbReference type="Gene3D" id="1.20.1340.10">
    <property type="entry name" value="dopa decarboxylase, N-terminal domain"/>
    <property type="match status" value="1"/>
</dbReference>
<dbReference type="PANTHER" id="PTHR11999:SF70">
    <property type="entry name" value="MIP05841P"/>
    <property type="match status" value="1"/>
</dbReference>
<dbReference type="GO" id="GO:0004058">
    <property type="term" value="F:aromatic-L-amino-acid decarboxylase activity"/>
    <property type="evidence" value="ECO:0007669"/>
    <property type="project" value="UniProtKB-ARBA"/>
</dbReference>
<name>A0A369V5E7_9ACTN</name>
<dbReference type="InterPro" id="IPR010977">
    <property type="entry name" value="Aromatic_deC"/>
</dbReference>
<dbReference type="GO" id="GO:0019752">
    <property type="term" value="P:carboxylic acid metabolic process"/>
    <property type="evidence" value="ECO:0007669"/>
    <property type="project" value="InterPro"/>
</dbReference>
<evidence type="ECO:0000256" key="7">
    <source>
        <dbReference type="RuleBase" id="RU000382"/>
    </source>
</evidence>
<dbReference type="Proteomes" id="UP000253742">
    <property type="component" value="Unassembled WGS sequence"/>
</dbReference>
<organism evidence="9 10">
    <name type="scientific">Streptomyces parvulus</name>
    <dbReference type="NCBI Taxonomy" id="146923"/>
    <lineage>
        <taxon>Bacteria</taxon>
        <taxon>Bacillati</taxon>
        <taxon>Actinomycetota</taxon>
        <taxon>Actinomycetes</taxon>
        <taxon>Kitasatosporales</taxon>
        <taxon>Streptomycetaceae</taxon>
        <taxon>Streptomyces</taxon>
    </lineage>
</organism>
<dbReference type="InterPro" id="IPR015421">
    <property type="entry name" value="PyrdxlP-dep_Trfase_major"/>
</dbReference>
<dbReference type="PANTHER" id="PTHR11999">
    <property type="entry name" value="GROUP II PYRIDOXAL-5-PHOSPHATE DECARBOXYLASE"/>
    <property type="match status" value="1"/>
</dbReference>
<evidence type="ECO:0000313" key="10">
    <source>
        <dbReference type="Proteomes" id="UP000253742"/>
    </source>
</evidence>
<sequence length="516" mass="56193">MLSAPLPDQRDGEMPEEFGDWDPEIFEKYGREVISQIRGHFEKIRDVPVAVPREPAELKSAVAADVPETGELFERVLADTWEKVVPGLVQWNHPSFHAYFPTSASLPGVLAETLTAALNVNSMLWQTSPAATALELVVLRWLAAMAGYPQDADGLLVTGASLANLYALAAARDHALDFDVRERGTGGPGAPTLRIYTSDQAHSSVDKAAITLGTGLANVVRVPSDDRYRMRPDLLDEAIRRDLAAGFRPLAVVATVGTTAVGAADPLERVAEVCAGHDVWLHVDAAYGGLYRLAPSLAGTLEDLSVGDSLVVNPQKTLFVPLDSTALYCRRPGALARTFRLVPEYLTSAHDGDTTDLMDLSPQLGRGFRALKVWWVVRTFGRAGLAARLDGSVAMARRLRERVLRHPDWTCPAPSAYPLVCLRYTPEAVTADPRLSEGRRREITDALNARILRKVNASGTAFLSHAVIRDGYVLRLSIGNIRTVGEDVERVWRELDRIAAAELAELTGTTAWTDPA</sequence>
<protein>
    <submittedName>
        <fullName evidence="9">Amino acid decarboxylase</fullName>
    </submittedName>
</protein>
<gene>
    <name evidence="9" type="ORF">DVZ84_17755</name>
</gene>
<evidence type="ECO:0000256" key="3">
    <source>
        <dbReference type="ARBA" id="ARBA00022793"/>
    </source>
</evidence>
<evidence type="ECO:0000256" key="5">
    <source>
        <dbReference type="ARBA" id="ARBA00023239"/>
    </source>
</evidence>
<comment type="similarity">
    <text evidence="2 7">Belongs to the group II decarboxylase family.</text>
</comment>
<dbReference type="STRING" id="146923.Spa2297_02925"/>
<dbReference type="InterPro" id="IPR015424">
    <property type="entry name" value="PyrdxlP-dep_Trfase"/>
</dbReference>
<dbReference type="EMBL" id="QQBH01000010">
    <property type="protein sequence ID" value="RDD87917.1"/>
    <property type="molecule type" value="Genomic_DNA"/>
</dbReference>
<comment type="caution">
    <text evidence="9">The sequence shown here is derived from an EMBL/GenBank/DDBJ whole genome shotgun (WGS) entry which is preliminary data.</text>
</comment>
<evidence type="ECO:0000256" key="6">
    <source>
        <dbReference type="PIRSR" id="PIRSR602129-50"/>
    </source>
</evidence>
<dbReference type="PRINTS" id="PR00800">
    <property type="entry name" value="YHDCRBOXLASE"/>
</dbReference>
<dbReference type="Gene3D" id="3.40.640.10">
    <property type="entry name" value="Type I PLP-dependent aspartate aminotransferase-like (Major domain)"/>
    <property type="match status" value="1"/>
</dbReference>
<dbReference type="GO" id="GO:0030170">
    <property type="term" value="F:pyridoxal phosphate binding"/>
    <property type="evidence" value="ECO:0007669"/>
    <property type="project" value="InterPro"/>
</dbReference>
<dbReference type="AlphaFoldDB" id="A0A369V5E7"/>
<evidence type="ECO:0000256" key="2">
    <source>
        <dbReference type="ARBA" id="ARBA00009533"/>
    </source>
</evidence>
<accession>A0A369V5E7</accession>
<dbReference type="InterPro" id="IPR015422">
    <property type="entry name" value="PyrdxlP-dep_Trfase_small"/>
</dbReference>
<comment type="cofactor">
    <cofactor evidence="1 6 7">
        <name>pyridoxal 5'-phosphate</name>
        <dbReference type="ChEBI" id="CHEBI:597326"/>
    </cofactor>
</comment>
<feature type="region of interest" description="Disordered" evidence="8">
    <location>
        <begin position="1"/>
        <end position="20"/>
    </location>
</feature>
<proteinExistence type="inferred from homology"/>
<dbReference type="OrthoDB" id="3335676at2"/>
<evidence type="ECO:0000313" key="9">
    <source>
        <dbReference type="EMBL" id="RDD87917.1"/>
    </source>
</evidence>
<evidence type="ECO:0000256" key="8">
    <source>
        <dbReference type="SAM" id="MobiDB-lite"/>
    </source>
</evidence>
<dbReference type="SUPFAM" id="SSF53383">
    <property type="entry name" value="PLP-dependent transferases"/>
    <property type="match status" value="1"/>
</dbReference>
<dbReference type="Pfam" id="PF00282">
    <property type="entry name" value="Pyridoxal_deC"/>
    <property type="match status" value="1"/>
</dbReference>
<dbReference type="Gene3D" id="3.90.1150.10">
    <property type="entry name" value="Aspartate Aminotransferase, domain 1"/>
    <property type="match status" value="1"/>
</dbReference>